<dbReference type="Proteomes" id="UP000177821">
    <property type="component" value="Unassembled WGS sequence"/>
</dbReference>
<comment type="caution">
    <text evidence="1">The sequence shown here is derived from an EMBL/GenBank/DDBJ whole genome shotgun (WGS) entry which is preliminary data.</text>
</comment>
<accession>A0A1G1WLV6</accession>
<dbReference type="Gene3D" id="1.10.1220.10">
    <property type="entry name" value="Met repressor-like"/>
    <property type="match status" value="1"/>
</dbReference>
<dbReference type="EMBL" id="MHCX01000045">
    <property type="protein sequence ID" value="OGY28722.1"/>
    <property type="molecule type" value="Genomic_DNA"/>
</dbReference>
<dbReference type="Pfam" id="PF04221">
    <property type="entry name" value="RelB"/>
    <property type="match status" value="1"/>
</dbReference>
<dbReference type="AlphaFoldDB" id="A0A1G1WLV6"/>
<evidence type="ECO:0000313" key="2">
    <source>
        <dbReference type="Proteomes" id="UP000177821"/>
    </source>
</evidence>
<organism evidence="1 2">
    <name type="scientific">Candidatus Woykebacteria bacterium RIFCSPHIGHO2_02_FULL_43_16b</name>
    <dbReference type="NCBI Taxonomy" id="1802601"/>
    <lineage>
        <taxon>Bacteria</taxon>
        <taxon>Candidatus Woykeibacteriota</taxon>
    </lineage>
</organism>
<sequence length="101" mass="11645">MNSAVVNVKIDQKLKKRAQKVASDLGFSLSSLINAYLKELTRTKTVTFSTRKEEPSEYLIQSLKESAEDIKAGQVISFETWQEEQKYLNDLIDHDRKHKKS</sequence>
<protein>
    <recommendedName>
        <fullName evidence="3">Damage-inducible protein J</fullName>
    </recommendedName>
</protein>
<gene>
    <name evidence="1" type="ORF">A3J50_01250</name>
</gene>
<dbReference type="GO" id="GO:0006355">
    <property type="term" value="P:regulation of DNA-templated transcription"/>
    <property type="evidence" value="ECO:0007669"/>
    <property type="project" value="InterPro"/>
</dbReference>
<evidence type="ECO:0000313" key="1">
    <source>
        <dbReference type="EMBL" id="OGY28722.1"/>
    </source>
</evidence>
<proteinExistence type="predicted"/>
<dbReference type="InterPro" id="IPR007337">
    <property type="entry name" value="RelB/DinJ"/>
</dbReference>
<name>A0A1G1WLV6_9BACT</name>
<evidence type="ECO:0008006" key="3">
    <source>
        <dbReference type="Google" id="ProtNLM"/>
    </source>
</evidence>
<dbReference type="InterPro" id="IPR013321">
    <property type="entry name" value="Arc_rbn_hlx_hlx"/>
</dbReference>
<reference evidence="1 2" key="1">
    <citation type="journal article" date="2016" name="Nat. Commun.">
        <title>Thousands of microbial genomes shed light on interconnected biogeochemical processes in an aquifer system.</title>
        <authorList>
            <person name="Anantharaman K."/>
            <person name="Brown C.T."/>
            <person name="Hug L.A."/>
            <person name="Sharon I."/>
            <person name="Castelle C.J."/>
            <person name="Probst A.J."/>
            <person name="Thomas B.C."/>
            <person name="Singh A."/>
            <person name="Wilkins M.J."/>
            <person name="Karaoz U."/>
            <person name="Brodie E.L."/>
            <person name="Williams K.H."/>
            <person name="Hubbard S.S."/>
            <person name="Banfield J.F."/>
        </authorList>
    </citation>
    <scope>NUCLEOTIDE SEQUENCE [LARGE SCALE GENOMIC DNA]</scope>
</reference>